<evidence type="ECO:0000256" key="3">
    <source>
        <dbReference type="SAM" id="Phobius"/>
    </source>
</evidence>
<dbReference type="PROSITE" id="PS50082">
    <property type="entry name" value="WD_REPEATS_2"/>
    <property type="match status" value="1"/>
</dbReference>
<evidence type="ECO:0000313" key="5">
    <source>
        <dbReference type="EMBL" id="MDF2255114.1"/>
    </source>
</evidence>
<dbReference type="InterPro" id="IPR049052">
    <property type="entry name" value="nSTAND1"/>
</dbReference>
<dbReference type="EMBL" id="JARHTQ010000002">
    <property type="protein sequence ID" value="MDF2255114.1"/>
    <property type="molecule type" value="Genomic_DNA"/>
</dbReference>
<comment type="caution">
    <text evidence="5">The sequence shown here is derived from an EMBL/GenBank/DDBJ whole genome shotgun (WGS) entry which is preliminary data.</text>
</comment>
<accession>A0ABT5YUK6</accession>
<dbReference type="Proteomes" id="UP001220022">
    <property type="component" value="Unassembled WGS sequence"/>
</dbReference>
<feature type="compositionally biased region" description="Basic and acidic residues" evidence="2">
    <location>
        <begin position="495"/>
        <end position="507"/>
    </location>
</feature>
<dbReference type="InterPro" id="IPR001680">
    <property type="entry name" value="WD40_rpt"/>
</dbReference>
<evidence type="ECO:0000259" key="4">
    <source>
        <dbReference type="Pfam" id="PF20703"/>
    </source>
</evidence>
<proteinExistence type="predicted"/>
<keyword evidence="3" id="KW-0812">Transmembrane</keyword>
<evidence type="ECO:0000256" key="1">
    <source>
        <dbReference type="PROSITE-ProRule" id="PRU00221"/>
    </source>
</evidence>
<name>A0ABT5YUK6_9ACTN</name>
<keyword evidence="6" id="KW-1185">Reference proteome</keyword>
<keyword evidence="1" id="KW-0853">WD repeat</keyword>
<feature type="region of interest" description="Disordered" evidence="2">
    <location>
        <begin position="490"/>
        <end position="529"/>
    </location>
</feature>
<feature type="transmembrane region" description="Helical" evidence="3">
    <location>
        <begin position="335"/>
        <end position="354"/>
    </location>
</feature>
<gene>
    <name evidence="5" type="ORF">P2L57_05030</name>
</gene>
<feature type="repeat" description="WD" evidence="1">
    <location>
        <begin position="430"/>
        <end position="454"/>
    </location>
</feature>
<feature type="domain" description="Novel STAND NTPase 1" evidence="4">
    <location>
        <begin position="2"/>
        <end position="280"/>
    </location>
</feature>
<dbReference type="PROSITE" id="PS00678">
    <property type="entry name" value="WD_REPEATS_1"/>
    <property type="match status" value="1"/>
</dbReference>
<evidence type="ECO:0000313" key="6">
    <source>
        <dbReference type="Proteomes" id="UP001220022"/>
    </source>
</evidence>
<organism evidence="5 6">
    <name type="scientific">Streptantibioticus ferralitis</name>
    <dbReference type="NCBI Taxonomy" id="236510"/>
    <lineage>
        <taxon>Bacteria</taxon>
        <taxon>Bacillati</taxon>
        <taxon>Actinomycetota</taxon>
        <taxon>Actinomycetes</taxon>
        <taxon>Kitasatosporales</taxon>
        <taxon>Streptomycetaceae</taxon>
        <taxon>Streptantibioticus</taxon>
    </lineage>
</organism>
<dbReference type="Pfam" id="PF20703">
    <property type="entry name" value="nSTAND1"/>
    <property type="match status" value="1"/>
</dbReference>
<protein>
    <submittedName>
        <fullName evidence="5">WD40 repeat domain-containing protein</fullName>
    </submittedName>
</protein>
<reference evidence="5 6" key="1">
    <citation type="submission" date="2023-03" db="EMBL/GenBank/DDBJ databases">
        <title>Draft genome sequence of type strain Streptomyces ferralitis JCM 14344.</title>
        <authorList>
            <person name="Klaysubun C."/>
            <person name="Duangmal K."/>
        </authorList>
    </citation>
    <scope>NUCLEOTIDE SEQUENCE [LARGE SCALE GENOMIC DNA]</scope>
    <source>
        <strain evidence="5 6">JCM 14344</strain>
    </source>
</reference>
<dbReference type="RefSeq" id="WP_275808825.1">
    <property type="nucleotide sequence ID" value="NZ_BAAANM010000012.1"/>
</dbReference>
<keyword evidence="3" id="KW-1133">Transmembrane helix</keyword>
<evidence type="ECO:0000256" key="2">
    <source>
        <dbReference type="SAM" id="MobiDB-lite"/>
    </source>
</evidence>
<sequence>MDQFEELFTLCQHEDDRLLFVRALHALSAEQRAGNAQSGSTAMVVLGVRADFYGRCLAYPELVETLRHGHGPVGPMSLAELREAVTRPAAATGLHIEHSLVEILLRDAGFAPHAEDSGAGAARPGVLPLLSHALLSTWQHRADNVLTVAGYQLTGGIAGAVAATAERVYTSLPVDQQVVARRVLLRLVHFGEDTETSGRAERRRLVAGSATPETTAAVLDVFAQARLLTLDADHVQLAHEVLLRAWPRLRDWLVRDRDSPRIHSQLSEAARTWENLDREPGALYRGTRLALAHEWSAATADSLSAQEQEFIDASTAAEEAERTAVRRRTRRLRQLVALLTAAFLVAAASTVLAVRAQRTSDQQRDIAVSQQVAAETTALRATSPALAAQLALAAYRIAPTAQTRSSLLSTFATPYATLLTGRIDVNAFAAVALGAHGHTMATASNDGTVRLWDVVLISRPTVSHCSGPAVSDATREACGDAGGRVVPRAAWPGLADRRRTGADRERPPAGGGLPRNSSLSRWRPRAAVR</sequence>
<dbReference type="InterPro" id="IPR019775">
    <property type="entry name" value="WD40_repeat_CS"/>
</dbReference>
<keyword evidence="3" id="KW-0472">Membrane</keyword>